<gene>
    <name evidence="6" type="ORF">ACFQW9_27645</name>
</gene>
<protein>
    <submittedName>
        <fullName evidence="6">TetR/AcrR family transcriptional regulator</fullName>
    </submittedName>
</protein>
<evidence type="ECO:0000256" key="1">
    <source>
        <dbReference type="ARBA" id="ARBA00023015"/>
    </source>
</evidence>
<evidence type="ECO:0000256" key="4">
    <source>
        <dbReference type="SAM" id="MobiDB-lite"/>
    </source>
</evidence>
<keyword evidence="2" id="KW-0238">DNA-binding</keyword>
<dbReference type="PANTHER" id="PTHR30055">
    <property type="entry name" value="HTH-TYPE TRANSCRIPTIONAL REGULATOR RUTR"/>
    <property type="match status" value="1"/>
</dbReference>
<name>A0ABW2MJX7_9ACTN</name>
<dbReference type="PANTHER" id="PTHR30055:SF234">
    <property type="entry name" value="HTH-TYPE TRANSCRIPTIONAL REGULATOR BETI"/>
    <property type="match status" value="1"/>
</dbReference>
<feature type="region of interest" description="Disordered" evidence="4">
    <location>
        <begin position="211"/>
        <end position="230"/>
    </location>
</feature>
<evidence type="ECO:0000313" key="6">
    <source>
        <dbReference type="EMBL" id="MFC7354432.1"/>
    </source>
</evidence>
<keyword evidence="3" id="KW-0804">Transcription</keyword>
<organism evidence="6 7">
    <name type="scientific">Streptomyces caviscabies</name>
    <dbReference type="NCBI Taxonomy" id="90079"/>
    <lineage>
        <taxon>Bacteria</taxon>
        <taxon>Bacillati</taxon>
        <taxon>Actinomycetota</taxon>
        <taxon>Actinomycetes</taxon>
        <taxon>Kitasatosporales</taxon>
        <taxon>Streptomycetaceae</taxon>
        <taxon>Streptomyces</taxon>
    </lineage>
</organism>
<evidence type="ECO:0000313" key="7">
    <source>
        <dbReference type="Proteomes" id="UP001596509"/>
    </source>
</evidence>
<dbReference type="RefSeq" id="WP_381041039.1">
    <property type="nucleotide sequence ID" value="NZ_JBHTCK010000009.1"/>
</dbReference>
<dbReference type="InterPro" id="IPR050109">
    <property type="entry name" value="HTH-type_TetR-like_transc_reg"/>
</dbReference>
<dbReference type="Proteomes" id="UP001596509">
    <property type="component" value="Unassembled WGS sequence"/>
</dbReference>
<reference evidence="7" key="1">
    <citation type="journal article" date="2019" name="Int. J. Syst. Evol. Microbiol.">
        <title>The Global Catalogue of Microorganisms (GCM) 10K type strain sequencing project: providing services to taxonomists for standard genome sequencing and annotation.</title>
        <authorList>
            <consortium name="The Broad Institute Genomics Platform"/>
            <consortium name="The Broad Institute Genome Sequencing Center for Infectious Disease"/>
            <person name="Wu L."/>
            <person name="Ma J."/>
        </authorList>
    </citation>
    <scope>NUCLEOTIDE SEQUENCE [LARGE SCALE GENOMIC DNA]</scope>
    <source>
        <strain evidence="7">ICMP 19430</strain>
    </source>
</reference>
<dbReference type="Gene3D" id="1.10.357.10">
    <property type="entry name" value="Tetracycline Repressor, domain 2"/>
    <property type="match status" value="1"/>
</dbReference>
<feature type="domain" description="HTH tetR-type" evidence="5">
    <location>
        <begin position="18"/>
        <end position="65"/>
    </location>
</feature>
<keyword evidence="7" id="KW-1185">Reference proteome</keyword>
<dbReference type="SUPFAM" id="SSF46689">
    <property type="entry name" value="Homeodomain-like"/>
    <property type="match status" value="1"/>
</dbReference>
<dbReference type="EMBL" id="JBHTCK010000009">
    <property type="protein sequence ID" value="MFC7354432.1"/>
    <property type="molecule type" value="Genomic_DNA"/>
</dbReference>
<dbReference type="Pfam" id="PF00440">
    <property type="entry name" value="TetR_N"/>
    <property type="match status" value="1"/>
</dbReference>
<dbReference type="InterPro" id="IPR009057">
    <property type="entry name" value="Homeodomain-like_sf"/>
</dbReference>
<sequence>MSRAAARTDRAAGTREAIMAAAERLFAEQGLSAVSNRQIAEAAGQGNVTAVGYHFGTRNDLVRALMTRHGERVELIRARHVAAAGDAQDVTTWVSCLVRPVTEYLASLGSPSWQARFAVQVMTDPMMRALVTDEALTRPCLRQTLDGLGRCLGTLSAEVRAQRGTMARHLITHTCAERERARADGIVSSPATSWQDTADALCDAITGLLTAPVTSPHPGNSPHSRKQDPA</sequence>
<proteinExistence type="predicted"/>
<evidence type="ECO:0000256" key="2">
    <source>
        <dbReference type="ARBA" id="ARBA00023125"/>
    </source>
</evidence>
<keyword evidence="1" id="KW-0805">Transcription regulation</keyword>
<comment type="caution">
    <text evidence="6">The sequence shown here is derived from an EMBL/GenBank/DDBJ whole genome shotgun (WGS) entry which is preliminary data.</text>
</comment>
<evidence type="ECO:0000259" key="5">
    <source>
        <dbReference type="Pfam" id="PF00440"/>
    </source>
</evidence>
<accession>A0ABW2MJX7</accession>
<dbReference type="InterPro" id="IPR001647">
    <property type="entry name" value="HTH_TetR"/>
</dbReference>
<evidence type="ECO:0000256" key="3">
    <source>
        <dbReference type="ARBA" id="ARBA00023163"/>
    </source>
</evidence>